<reference evidence="1" key="1">
    <citation type="submission" date="2022-08" db="EMBL/GenBank/DDBJ databases">
        <title>Genome Sequence of Lecanicillium fungicola.</title>
        <authorList>
            <person name="Buettner E."/>
        </authorList>
    </citation>
    <scope>NUCLEOTIDE SEQUENCE</scope>
    <source>
        <strain evidence="1">Babe33</strain>
    </source>
</reference>
<protein>
    <submittedName>
        <fullName evidence="1">Uncharacterized protein</fullName>
    </submittedName>
</protein>
<gene>
    <name evidence="1" type="ORF">NQ176_g1942</name>
</gene>
<sequence>MPIFTKAHYLSVYNIVCAAVRVSLLLYAARVWYAEGHGAVWGKLNLIVRWAEALTVAEVIHATLKIVPASPLTTALQVSGRNTVVWAITRNYPNVAARELAYTLMVTAWNSADAIRYLYFSVGASGNLGAFLLWLRYNMFIVLYPIGICSEMRLVYCVIAPSRERNVLYQYLLWFGLSIYVPAFYVLFGHMLRQRRKVQQSAKPKEN</sequence>
<evidence type="ECO:0000313" key="2">
    <source>
        <dbReference type="Proteomes" id="UP001143910"/>
    </source>
</evidence>
<organism evidence="1 2">
    <name type="scientific">Zarea fungicola</name>
    <dbReference type="NCBI Taxonomy" id="93591"/>
    <lineage>
        <taxon>Eukaryota</taxon>
        <taxon>Fungi</taxon>
        <taxon>Dikarya</taxon>
        <taxon>Ascomycota</taxon>
        <taxon>Pezizomycotina</taxon>
        <taxon>Sordariomycetes</taxon>
        <taxon>Hypocreomycetidae</taxon>
        <taxon>Hypocreales</taxon>
        <taxon>Cordycipitaceae</taxon>
        <taxon>Zarea</taxon>
    </lineage>
</organism>
<accession>A0ACC1NR50</accession>
<proteinExistence type="predicted"/>
<dbReference type="Proteomes" id="UP001143910">
    <property type="component" value="Unassembled WGS sequence"/>
</dbReference>
<evidence type="ECO:0000313" key="1">
    <source>
        <dbReference type="EMBL" id="KAJ2981583.1"/>
    </source>
</evidence>
<keyword evidence="2" id="KW-1185">Reference proteome</keyword>
<dbReference type="EMBL" id="JANJQO010000122">
    <property type="protein sequence ID" value="KAJ2981583.1"/>
    <property type="molecule type" value="Genomic_DNA"/>
</dbReference>
<name>A0ACC1NR50_9HYPO</name>
<comment type="caution">
    <text evidence="1">The sequence shown here is derived from an EMBL/GenBank/DDBJ whole genome shotgun (WGS) entry which is preliminary data.</text>
</comment>